<sequence length="450" mass="45325">MSMRRFTPLAVVGVLIAGLISACSGDDETAGIRLAAVSRADVAEVVEAPATVTARATATLRSPAEGTVRRLRVADGDEVRKGEVLARIASPAAEEQLRQAREADRGVSGGGAVPAGVELGSFQRRTDRTARSGFTAARRVAMKIPDTRQRALVLAQITKAQADYATAAAAAHNALVQLDSGLGSVRQAMASIAAAQQVQTRAAVRAAERVAAGLTIKAPFAGVASLGGPAGGAGDLSGLLGGLPPQAQAQAGGAVPSLTGGGGAAKDAASVAEGAPIASGDAVVTVTDVSRLGLSAEVDETDVLDVKRGTPATVEFDAVQGATYRAEVTGVGVTPKESTGGGVTYRVTLSLRRGTTADGTAAPWPKPGMSAVVDLRVREVGSAVSVPSSAIVTSGRDSTVWVVSGGRAQRRVVRLGAQGDTTVQVVSGVTEGERVVVRGVNAVKQGQELH</sequence>
<dbReference type="Gene3D" id="2.40.50.100">
    <property type="match status" value="1"/>
</dbReference>
<keyword evidence="1" id="KW-0732">Signal</keyword>
<accession>A0ABR7LW56</accession>
<dbReference type="Pfam" id="PF25989">
    <property type="entry name" value="YknX_C"/>
    <property type="match status" value="1"/>
</dbReference>
<dbReference type="PANTHER" id="PTHR30469">
    <property type="entry name" value="MULTIDRUG RESISTANCE PROTEIN MDTA"/>
    <property type="match status" value="1"/>
</dbReference>
<dbReference type="InterPro" id="IPR058637">
    <property type="entry name" value="YknX-like_C"/>
</dbReference>
<evidence type="ECO:0000313" key="5">
    <source>
        <dbReference type="Proteomes" id="UP000805614"/>
    </source>
</evidence>
<name>A0ABR7LW56_9ACTN</name>
<feature type="signal peptide" evidence="1">
    <location>
        <begin position="1"/>
        <end position="24"/>
    </location>
</feature>
<evidence type="ECO:0000256" key="1">
    <source>
        <dbReference type="SAM" id="SignalP"/>
    </source>
</evidence>
<protein>
    <submittedName>
        <fullName evidence="4">HlyD family efflux transporter periplasmic adaptor subunit</fullName>
    </submittedName>
</protein>
<comment type="caution">
    <text evidence="4">The sequence shown here is derived from an EMBL/GenBank/DDBJ whole genome shotgun (WGS) entry which is preliminary data.</text>
</comment>
<dbReference type="InterPro" id="IPR011053">
    <property type="entry name" value="Single_hybrid_motif"/>
</dbReference>
<dbReference type="Pfam" id="PF25990">
    <property type="entry name" value="Beta-barrel_YknX"/>
    <property type="match status" value="1"/>
</dbReference>
<feature type="domain" description="YknX-like beta-barrel" evidence="3">
    <location>
        <begin position="295"/>
        <end position="352"/>
    </location>
</feature>
<dbReference type="PRINTS" id="PR01490">
    <property type="entry name" value="RTXTOXIND"/>
</dbReference>
<keyword evidence="5" id="KW-1185">Reference proteome</keyword>
<dbReference type="EMBL" id="JABVEC010000023">
    <property type="protein sequence ID" value="MBC6469001.1"/>
    <property type="molecule type" value="Genomic_DNA"/>
</dbReference>
<dbReference type="InterPro" id="IPR058636">
    <property type="entry name" value="Beta-barrel_YknX"/>
</dbReference>
<evidence type="ECO:0000313" key="4">
    <source>
        <dbReference type="EMBL" id="MBC6469001.1"/>
    </source>
</evidence>
<evidence type="ECO:0000259" key="3">
    <source>
        <dbReference type="Pfam" id="PF25990"/>
    </source>
</evidence>
<dbReference type="PROSITE" id="PS51257">
    <property type="entry name" value="PROKAR_LIPOPROTEIN"/>
    <property type="match status" value="1"/>
</dbReference>
<gene>
    <name evidence="4" type="ORF">HKK74_26410</name>
</gene>
<feature type="domain" description="YknX-like C-terminal permuted SH3-like" evidence="2">
    <location>
        <begin position="384"/>
        <end position="448"/>
    </location>
</feature>
<proteinExistence type="predicted"/>
<dbReference type="Gene3D" id="2.40.30.170">
    <property type="match status" value="1"/>
</dbReference>
<feature type="chain" id="PRO_5046383274" evidence="1">
    <location>
        <begin position="25"/>
        <end position="450"/>
    </location>
</feature>
<dbReference type="SUPFAM" id="SSF51230">
    <property type="entry name" value="Single hybrid motif"/>
    <property type="match status" value="1"/>
</dbReference>
<evidence type="ECO:0000259" key="2">
    <source>
        <dbReference type="Pfam" id="PF25989"/>
    </source>
</evidence>
<organism evidence="4 5">
    <name type="scientific">Actinomadura alba</name>
    <dbReference type="NCBI Taxonomy" id="406431"/>
    <lineage>
        <taxon>Bacteria</taxon>
        <taxon>Bacillati</taxon>
        <taxon>Actinomycetota</taxon>
        <taxon>Actinomycetes</taxon>
        <taxon>Streptosporangiales</taxon>
        <taxon>Thermomonosporaceae</taxon>
        <taxon>Actinomadura</taxon>
    </lineage>
</organism>
<dbReference type="Proteomes" id="UP000805614">
    <property type="component" value="Unassembled WGS sequence"/>
</dbReference>
<dbReference type="Gene3D" id="2.40.420.20">
    <property type="match status" value="1"/>
</dbReference>
<reference evidence="4 5" key="1">
    <citation type="submission" date="2020-06" db="EMBL/GenBank/DDBJ databases">
        <title>Actinomadura xiongansis sp. nov., isolated from soil of Baiyangdian.</title>
        <authorList>
            <person name="Zhang X."/>
        </authorList>
    </citation>
    <scope>NUCLEOTIDE SEQUENCE [LARGE SCALE GENOMIC DNA]</scope>
    <source>
        <strain evidence="4 5">HBUM206468</strain>
    </source>
</reference>